<keyword evidence="6" id="KW-1185">Reference proteome</keyword>
<keyword evidence="1" id="KW-0378">Hydrolase</keyword>
<dbReference type="PANTHER" id="PTHR11280:SF5">
    <property type="entry name" value="GLUCOSAMINE-6-PHOSPHATE ISOMERASE"/>
    <property type="match status" value="1"/>
</dbReference>
<dbReference type="InterPro" id="IPR006148">
    <property type="entry name" value="Glc/Gal-6P_isomerase"/>
</dbReference>
<dbReference type="GO" id="GO:0019262">
    <property type="term" value="P:N-acetylneuraminate catabolic process"/>
    <property type="evidence" value="ECO:0007669"/>
    <property type="project" value="TreeGrafter"/>
</dbReference>
<dbReference type="GO" id="GO:0005737">
    <property type="term" value="C:cytoplasm"/>
    <property type="evidence" value="ECO:0007669"/>
    <property type="project" value="TreeGrafter"/>
</dbReference>
<dbReference type="PANTHER" id="PTHR11280">
    <property type="entry name" value="GLUCOSAMINE-6-PHOSPHATE ISOMERASE"/>
    <property type="match status" value="1"/>
</dbReference>
<dbReference type="CDD" id="cd01399">
    <property type="entry name" value="GlcN6P_deaminase"/>
    <property type="match status" value="1"/>
</dbReference>
<dbReference type="Gene3D" id="3.40.50.1360">
    <property type="match status" value="1"/>
</dbReference>
<proteinExistence type="predicted"/>
<evidence type="ECO:0000256" key="2">
    <source>
        <dbReference type="ARBA" id="ARBA00023277"/>
    </source>
</evidence>
<evidence type="ECO:0000313" key="5">
    <source>
        <dbReference type="EMBL" id="OCL33753.1"/>
    </source>
</evidence>
<reference evidence="6" key="1">
    <citation type="submission" date="2016-07" db="EMBL/GenBank/DDBJ databases">
        <authorList>
            <person name="Florea S."/>
            <person name="Webb J.S."/>
            <person name="Jaromczyk J."/>
            <person name="Schardl C.L."/>
        </authorList>
    </citation>
    <scope>NUCLEOTIDE SEQUENCE [LARGE SCALE GENOMIC DNA]</scope>
    <source>
        <strain evidence="6">IPBSL-7</strain>
    </source>
</reference>
<dbReference type="AlphaFoldDB" id="A0A1C0AM11"/>
<dbReference type="SUPFAM" id="SSF100950">
    <property type="entry name" value="NagB/RpiA/CoA transferase-like"/>
    <property type="match status" value="1"/>
</dbReference>
<evidence type="ECO:0000256" key="1">
    <source>
        <dbReference type="ARBA" id="ARBA00022801"/>
    </source>
</evidence>
<dbReference type="GO" id="GO:0042802">
    <property type="term" value="F:identical protein binding"/>
    <property type="evidence" value="ECO:0007669"/>
    <property type="project" value="TreeGrafter"/>
</dbReference>
<dbReference type="RefSeq" id="WP_068751511.1">
    <property type="nucleotide sequence ID" value="NZ_MBQD01000021.1"/>
</dbReference>
<accession>A0A1C0AM11</accession>
<evidence type="ECO:0000313" key="6">
    <source>
        <dbReference type="Proteomes" id="UP000093501"/>
    </source>
</evidence>
<dbReference type="EC" id="3.5.99.6" evidence="3"/>
<evidence type="ECO:0000256" key="3">
    <source>
        <dbReference type="NCBIfam" id="TIGR00502"/>
    </source>
</evidence>
<feature type="domain" description="Glucosamine/galactosamine-6-phosphate isomerase" evidence="4">
    <location>
        <begin position="11"/>
        <end position="224"/>
    </location>
</feature>
<dbReference type="Proteomes" id="UP000093501">
    <property type="component" value="Unassembled WGS sequence"/>
</dbReference>
<dbReference type="Pfam" id="PF01182">
    <property type="entry name" value="Glucosamine_iso"/>
    <property type="match status" value="1"/>
</dbReference>
<dbReference type="NCBIfam" id="NF001684">
    <property type="entry name" value="PRK00443.1-4"/>
    <property type="match status" value="1"/>
</dbReference>
<protein>
    <recommendedName>
        <fullName evidence="3">Glucosamine-6-phosphate deaminase</fullName>
        <ecNumber evidence="3">3.5.99.6</ecNumber>
    </recommendedName>
</protein>
<dbReference type="EMBL" id="MBQD01000021">
    <property type="protein sequence ID" value="OCL33753.1"/>
    <property type="molecule type" value="Genomic_DNA"/>
</dbReference>
<comment type="caution">
    <text evidence="5">The sequence shown here is derived from an EMBL/GenBank/DDBJ whole genome shotgun (WGS) entry which is preliminary data.</text>
</comment>
<dbReference type="GO" id="GO:0004342">
    <property type="term" value="F:glucosamine-6-phosphate deaminase activity"/>
    <property type="evidence" value="ECO:0007669"/>
    <property type="project" value="UniProtKB-UniRule"/>
</dbReference>
<sequence>MDVVICRDAERVGEVAADRVAQYLAGIPTPVLGLATGSSPLRLYAELARRVAAGTLDVSHGLGFALDEYAGLDPAHPESYRSVITRTVVEPLRMDPARVRVPDGTAPDLQAAADAYDEAIAAVGGVDVQILGIGSNGHLGFNEPFSSFSSRTRVKTLTPQTRADNARFFTSPDAVPTYCVTQGLGTIMESRAAILVATGERKAAAVAAMIEGPVAAVCPASILQFHPRAVIVIDEAAASGLAHADYFRGITPST</sequence>
<evidence type="ECO:0000259" key="4">
    <source>
        <dbReference type="Pfam" id="PF01182"/>
    </source>
</evidence>
<dbReference type="GO" id="GO:0006046">
    <property type="term" value="P:N-acetylglucosamine catabolic process"/>
    <property type="evidence" value="ECO:0007669"/>
    <property type="project" value="UniProtKB-UniRule"/>
</dbReference>
<dbReference type="PROSITE" id="PS01161">
    <property type="entry name" value="GLC_GALNAC_ISOMERASE"/>
    <property type="match status" value="1"/>
</dbReference>
<gene>
    <name evidence="5" type="ORF">BCR15_03680</name>
</gene>
<keyword evidence="2" id="KW-0119">Carbohydrate metabolism</keyword>
<name>A0A1C0AM11_9ACTN</name>
<organism evidence="5 6">
    <name type="scientific">Tessaracoccus lapidicaptus</name>
    <dbReference type="NCBI Taxonomy" id="1427523"/>
    <lineage>
        <taxon>Bacteria</taxon>
        <taxon>Bacillati</taxon>
        <taxon>Actinomycetota</taxon>
        <taxon>Actinomycetes</taxon>
        <taxon>Propionibacteriales</taxon>
        <taxon>Propionibacteriaceae</taxon>
        <taxon>Tessaracoccus</taxon>
    </lineage>
</organism>
<dbReference type="GO" id="GO:0005975">
    <property type="term" value="P:carbohydrate metabolic process"/>
    <property type="evidence" value="ECO:0007669"/>
    <property type="project" value="InterPro"/>
</dbReference>
<dbReference type="GO" id="GO:0006043">
    <property type="term" value="P:glucosamine catabolic process"/>
    <property type="evidence" value="ECO:0007669"/>
    <property type="project" value="TreeGrafter"/>
</dbReference>
<dbReference type="NCBIfam" id="TIGR00502">
    <property type="entry name" value="nagB"/>
    <property type="match status" value="1"/>
</dbReference>
<dbReference type="InterPro" id="IPR018321">
    <property type="entry name" value="Glucosamine6P_isomerase_CS"/>
</dbReference>
<dbReference type="InterPro" id="IPR037171">
    <property type="entry name" value="NagB/RpiA_transferase-like"/>
</dbReference>
<dbReference type="InterPro" id="IPR004547">
    <property type="entry name" value="Glucosamine6P_isomerase"/>
</dbReference>